<evidence type="ECO:0000313" key="2">
    <source>
        <dbReference type="EMBL" id="GBN66979.1"/>
    </source>
</evidence>
<proteinExistence type="predicted"/>
<keyword evidence="3" id="KW-1185">Reference proteome</keyword>
<comment type="caution">
    <text evidence="2">The sequence shown here is derived from an EMBL/GenBank/DDBJ whole genome shotgun (WGS) entry which is preliminary data.</text>
</comment>
<organism evidence="2 3">
    <name type="scientific">Araneus ventricosus</name>
    <name type="common">Orbweaver spider</name>
    <name type="synonym">Epeira ventricosa</name>
    <dbReference type="NCBI Taxonomy" id="182803"/>
    <lineage>
        <taxon>Eukaryota</taxon>
        <taxon>Metazoa</taxon>
        <taxon>Ecdysozoa</taxon>
        <taxon>Arthropoda</taxon>
        <taxon>Chelicerata</taxon>
        <taxon>Arachnida</taxon>
        <taxon>Araneae</taxon>
        <taxon>Araneomorphae</taxon>
        <taxon>Entelegynae</taxon>
        <taxon>Araneoidea</taxon>
        <taxon>Araneidae</taxon>
        <taxon>Araneus</taxon>
    </lineage>
</organism>
<sequence length="155" mass="16690">MAESREFTTHASISLNNLSLDSSIFLESLKDSKRNTASDDEIVRLDDTRISVVTLGRSGDESAGDGDDEVEVERVEAPKFTEIGLDDTNNGKVVGLIFEAFGLRNSPVIRPERTVPQPIARKKAKTTSGKPSKTAMAPQKVKGPASTEGADEAKE</sequence>
<reference evidence="2 3" key="1">
    <citation type="journal article" date="2019" name="Sci. Rep.">
        <title>Orb-weaving spider Araneus ventricosus genome elucidates the spidroin gene catalogue.</title>
        <authorList>
            <person name="Kono N."/>
            <person name="Nakamura H."/>
            <person name="Ohtoshi R."/>
            <person name="Moran D.A.P."/>
            <person name="Shinohara A."/>
            <person name="Yoshida Y."/>
            <person name="Fujiwara M."/>
            <person name="Mori M."/>
            <person name="Tomita M."/>
            <person name="Arakawa K."/>
        </authorList>
    </citation>
    <scope>NUCLEOTIDE SEQUENCE [LARGE SCALE GENOMIC DNA]</scope>
</reference>
<accession>A0A4Y2QV10</accession>
<dbReference type="AlphaFoldDB" id="A0A4Y2QV10"/>
<feature type="region of interest" description="Disordered" evidence="1">
    <location>
        <begin position="112"/>
        <end position="155"/>
    </location>
</feature>
<gene>
    <name evidence="2" type="ORF">AVEN_62853_1</name>
</gene>
<name>A0A4Y2QV10_ARAVE</name>
<dbReference type="EMBL" id="BGPR01014853">
    <property type="protein sequence ID" value="GBN66979.1"/>
    <property type="molecule type" value="Genomic_DNA"/>
</dbReference>
<dbReference type="Proteomes" id="UP000499080">
    <property type="component" value="Unassembled WGS sequence"/>
</dbReference>
<protein>
    <submittedName>
        <fullName evidence="2">Uncharacterized protein</fullName>
    </submittedName>
</protein>
<evidence type="ECO:0000313" key="3">
    <source>
        <dbReference type="Proteomes" id="UP000499080"/>
    </source>
</evidence>
<evidence type="ECO:0000256" key="1">
    <source>
        <dbReference type="SAM" id="MobiDB-lite"/>
    </source>
</evidence>